<organism evidence="6 7">
    <name type="scientific">Solidesulfovibrio aerotolerans</name>
    <dbReference type="NCBI Taxonomy" id="295255"/>
    <lineage>
        <taxon>Bacteria</taxon>
        <taxon>Pseudomonadati</taxon>
        <taxon>Thermodesulfobacteriota</taxon>
        <taxon>Desulfovibrionia</taxon>
        <taxon>Desulfovibrionales</taxon>
        <taxon>Desulfovibrionaceae</taxon>
        <taxon>Solidesulfovibrio</taxon>
    </lineage>
</organism>
<evidence type="ECO:0000259" key="5">
    <source>
        <dbReference type="PROSITE" id="PS01124"/>
    </source>
</evidence>
<dbReference type="InterPro" id="IPR050204">
    <property type="entry name" value="AraC_XylS_family_regulators"/>
</dbReference>
<dbReference type="GO" id="GO:0003700">
    <property type="term" value="F:DNA-binding transcription factor activity"/>
    <property type="evidence" value="ECO:0007669"/>
    <property type="project" value="InterPro"/>
</dbReference>
<name>A0A7C9IVD2_9BACT</name>
<feature type="domain" description="HTH araC/xylS-type" evidence="5">
    <location>
        <begin position="162"/>
        <end position="259"/>
    </location>
</feature>
<keyword evidence="3" id="KW-0010">Activator</keyword>
<dbReference type="InterPro" id="IPR018062">
    <property type="entry name" value="HTH_AraC-typ_CS"/>
</dbReference>
<dbReference type="GO" id="GO:0043565">
    <property type="term" value="F:sequence-specific DNA binding"/>
    <property type="evidence" value="ECO:0007669"/>
    <property type="project" value="InterPro"/>
</dbReference>
<dbReference type="InterPro" id="IPR009057">
    <property type="entry name" value="Homeodomain-like_sf"/>
</dbReference>
<keyword evidence="7" id="KW-1185">Reference proteome</keyword>
<dbReference type="InterPro" id="IPR018060">
    <property type="entry name" value="HTH_AraC"/>
</dbReference>
<protein>
    <submittedName>
        <fullName evidence="6">Helix-turn-helix domain-containing protein</fullName>
    </submittedName>
</protein>
<evidence type="ECO:0000256" key="3">
    <source>
        <dbReference type="ARBA" id="ARBA00023159"/>
    </source>
</evidence>
<dbReference type="InterPro" id="IPR037923">
    <property type="entry name" value="HTH-like"/>
</dbReference>
<keyword evidence="1" id="KW-0805">Transcription regulation</keyword>
<dbReference type="Gene3D" id="1.10.10.60">
    <property type="entry name" value="Homeodomain-like"/>
    <property type="match status" value="1"/>
</dbReference>
<evidence type="ECO:0000256" key="1">
    <source>
        <dbReference type="ARBA" id="ARBA00023015"/>
    </source>
</evidence>
<keyword evidence="4" id="KW-0804">Transcription</keyword>
<dbReference type="Proteomes" id="UP000482487">
    <property type="component" value="Unassembled WGS sequence"/>
</dbReference>
<gene>
    <name evidence="6" type="ORF">GTA51_16425</name>
</gene>
<dbReference type="OrthoDB" id="112032at2"/>
<comment type="caution">
    <text evidence="6">The sequence shown here is derived from an EMBL/GenBank/DDBJ whole genome shotgun (WGS) entry which is preliminary data.</text>
</comment>
<dbReference type="Pfam" id="PF02311">
    <property type="entry name" value="AraC_binding"/>
    <property type="match status" value="1"/>
</dbReference>
<keyword evidence="2" id="KW-0238">DNA-binding</keyword>
<evidence type="ECO:0000313" key="7">
    <source>
        <dbReference type="Proteomes" id="UP000482487"/>
    </source>
</evidence>
<evidence type="ECO:0000256" key="4">
    <source>
        <dbReference type="ARBA" id="ARBA00023163"/>
    </source>
</evidence>
<dbReference type="EMBL" id="WVUD01000040">
    <property type="protein sequence ID" value="MYL84700.1"/>
    <property type="molecule type" value="Genomic_DNA"/>
</dbReference>
<dbReference type="SUPFAM" id="SSF46689">
    <property type="entry name" value="Homeodomain-like"/>
    <property type="match status" value="2"/>
</dbReference>
<reference evidence="6 7" key="1">
    <citation type="submission" date="2020-01" db="EMBL/GenBank/DDBJ databases">
        <title>Genome sequence of Desulfovibrio aerotolerans DSM 16695(T).</title>
        <authorList>
            <person name="Karnachuk O."/>
            <person name="Avakyan M."/>
            <person name="Mardanov A."/>
            <person name="Kadnikov V."/>
            <person name="Ravin N."/>
        </authorList>
    </citation>
    <scope>NUCLEOTIDE SEQUENCE [LARGE SCALE GENOMIC DNA]</scope>
    <source>
        <strain evidence="6 7">DSM 16695</strain>
    </source>
</reference>
<dbReference type="AlphaFoldDB" id="A0A7C9IVD2"/>
<accession>A0A7C9IVD2</accession>
<dbReference type="PROSITE" id="PS00041">
    <property type="entry name" value="HTH_ARAC_FAMILY_1"/>
    <property type="match status" value="1"/>
</dbReference>
<dbReference type="InterPro" id="IPR003313">
    <property type="entry name" value="AraC-bd"/>
</dbReference>
<dbReference type="RefSeq" id="WP_160962959.1">
    <property type="nucleotide sequence ID" value="NZ_WVUD01000040.1"/>
</dbReference>
<dbReference type="PANTHER" id="PTHR46796">
    <property type="entry name" value="HTH-TYPE TRANSCRIPTIONAL ACTIVATOR RHAS-RELATED"/>
    <property type="match status" value="1"/>
</dbReference>
<evidence type="ECO:0000256" key="2">
    <source>
        <dbReference type="ARBA" id="ARBA00023125"/>
    </source>
</evidence>
<sequence length="261" mass="26664">MSASPLVSITRLAELPGLEVVAGSSVAADITAHAHGAMVVGLCLTGGRRMVCGGGQWCIKAGEGFIVPAGVRHACSPQDAAGHSYLALALRPEALLRAGVAAGAPEVWVRPWRDAGAAGLTRQAAEAILAGETGLALAALAALAACLGLHPGEAPPLHPATRRVRAAIDVDPAARHSLPALAQLAGVGPTYLERVFGRDTGMSVGQYLLDRRVKRAAACIAGGEPLADAALAAGFYDQSHLTRHFRRRMGVAPGGYRETGG</sequence>
<dbReference type="SUPFAM" id="SSF51215">
    <property type="entry name" value="Regulatory protein AraC"/>
    <property type="match status" value="1"/>
</dbReference>
<dbReference type="Pfam" id="PF12833">
    <property type="entry name" value="HTH_18"/>
    <property type="match status" value="1"/>
</dbReference>
<dbReference type="SMART" id="SM00342">
    <property type="entry name" value="HTH_ARAC"/>
    <property type="match status" value="1"/>
</dbReference>
<proteinExistence type="predicted"/>
<evidence type="ECO:0000313" key="6">
    <source>
        <dbReference type="EMBL" id="MYL84700.1"/>
    </source>
</evidence>
<dbReference type="PROSITE" id="PS01124">
    <property type="entry name" value="HTH_ARAC_FAMILY_2"/>
    <property type="match status" value="1"/>
</dbReference>